<comment type="subcellular location">
    <subcellularLocation>
        <location evidence="1">Cytoplasm</location>
        <location evidence="1">Cytoskeleton</location>
    </subcellularLocation>
</comment>
<dbReference type="PANTHER" id="PTHR11604">
    <property type="entry name" value="PROFILIN"/>
    <property type="match status" value="1"/>
</dbReference>
<evidence type="ECO:0000313" key="8">
    <source>
        <dbReference type="EMBL" id="RKF64272.1"/>
    </source>
</evidence>
<dbReference type="SUPFAM" id="SSF55770">
    <property type="entry name" value="Profilin (actin-binding protein)"/>
    <property type="match status" value="1"/>
</dbReference>
<dbReference type="STRING" id="62708.A0A420I3P7"/>
<dbReference type="InterPro" id="IPR036140">
    <property type="entry name" value="PFN_sf"/>
</dbReference>
<organism evidence="8 9">
    <name type="scientific">Golovinomyces cichoracearum</name>
    <dbReference type="NCBI Taxonomy" id="62708"/>
    <lineage>
        <taxon>Eukaryota</taxon>
        <taxon>Fungi</taxon>
        <taxon>Dikarya</taxon>
        <taxon>Ascomycota</taxon>
        <taxon>Pezizomycotina</taxon>
        <taxon>Leotiomycetes</taxon>
        <taxon>Erysiphales</taxon>
        <taxon>Erysiphaceae</taxon>
        <taxon>Golovinomyces</taxon>
    </lineage>
</organism>
<comment type="function">
    <text evidence="6">Binds to actin and affects the structure of the cytoskeleton. At high concentrations, profilin prevents the polymerization of actin, whereas it enhances it at low concentrations.</text>
</comment>
<dbReference type="GO" id="GO:0003785">
    <property type="term" value="F:actin monomer binding"/>
    <property type="evidence" value="ECO:0007669"/>
    <property type="project" value="TreeGrafter"/>
</dbReference>
<protein>
    <recommendedName>
        <fullName evidence="7">Profilin</fullName>
    </recommendedName>
</protein>
<evidence type="ECO:0000256" key="6">
    <source>
        <dbReference type="RuleBase" id="RU003908"/>
    </source>
</evidence>
<dbReference type="GO" id="GO:0005856">
    <property type="term" value="C:cytoskeleton"/>
    <property type="evidence" value="ECO:0007669"/>
    <property type="project" value="UniProtKB-SubCell"/>
</dbReference>
<dbReference type="EMBL" id="MCBQ01013364">
    <property type="protein sequence ID" value="RKF64272.1"/>
    <property type="molecule type" value="Genomic_DNA"/>
</dbReference>
<dbReference type="InterPro" id="IPR005455">
    <property type="entry name" value="PFN_euk"/>
</dbReference>
<dbReference type="Proteomes" id="UP000283383">
    <property type="component" value="Unassembled WGS sequence"/>
</dbReference>
<dbReference type="CDD" id="cd00148">
    <property type="entry name" value="PROF"/>
    <property type="match status" value="1"/>
</dbReference>
<keyword evidence="3" id="KW-0963">Cytoplasm</keyword>
<keyword evidence="4 7" id="KW-0009">Actin-binding</keyword>
<comment type="subunit">
    <text evidence="6">Occurs in many kinds of cells as a complex with monomeric actin in a 1:1 ratio.</text>
</comment>
<evidence type="ECO:0000256" key="2">
    <source>
        <dbReference type="ARBA" id="ARBA00010058"/>
    </source>
</evidence>
<gene>
    <name evidence="8" type="ORF">GcM3_133030</name>
</gene>
<dbReference type="PRINTS" id="PR00392">
    <property type="entry name" value="PROFILIN"/>
</dbReference>
<evidence type="ECO:0000256" key="5">
    <source>
        <dbReference type="ARBA" id="ARBA00023212"/>
    </source>
</evidence>
<evidence type="ECO:0000256" key="7">
    <source>
        <dbReference type="RuleBase" id="RU003909"/>
    </source>
</evidence>
<reference evidence="8 9" key="1">
    <citation type="journal article" date="2018" name="BMC Genomics">
        <title>Comparative genome analyses reveal sequence features reflecting distinct modes of host-adaptation between dicot and monocot powdery mildew.</title>
        <authorList>
            <person name="Wu Y."/>
            <person name="Ma X."/>
            <person name="Pan Z."/>
            <person name="Kale S.D."/>
            <person name="Song Y."/>
            <person name="King H."/>
            <person name="Zhang Q."/>
            <person name="Presley C."/>
            <person name="Deng X."/>
            <person name="Wei C.I."/>
            <person name="Xiao S."/>
        </authorList>
    </citation>
    <scope>NUCLEOTIDE SEQUENCE [LARGE SCALE GENOMIC DNA]</scope>
    <source>
        <strain evidence="8">UMSG3</strain>
    </source>
</reference>
<dbReference type="PRINTS" id="PR01640">
    <property type="entry name" value="PROFILINPLNT"/>
</dbReference>
<evidence type="ECO:0000256" key="3">
    <source>
        <dbReference type="ARBA" id="ARBA00022490"/>
    </source>
</evidence>
<proteinExistence type="inferred from homology"/>
<evidence type="ECO:0000256" key="4">
    <source>
        <dbReference type="ARBA" id="ARBA00023203"/>
    </source>
</evidence>
<dbReference type="Gene3D" id="3.30.450.30">
    <property type="entry name" value="Dynein light chain 2a, cytoplasmic"/>
    <property type="match status" value="1"/>
</dbReference>
<dbReference type="InterPro" id="IPR027310">
    <property type="entry name" value="Profilin_CS"/>
</dbReference>
<dbReference type="AlphaFoldDB" id="A0A420I3P7"/>
<accession>A0A420I3P7</accession>
<dbReference type="GO" id="GO:0005938">
    <property type="term" value="C:cell cortex"/>
    <property type="evidence" value="ECO:0007669"/>
    <property type="project" value="TreeGrafter"/>
</dbReference>
<dbReference type="PANTHER" id="PTHR11604:SF0">
    <property type="entry name" value="PROFILIN"/>
    <property type="match status" value="1"/>
</dbReference>
<dbReference type="InterPro" id="IPR048278">
    <property type="entry name" value="PFN"/>
</dbReference>
<name>A0A420I3P7_9PEZI</name>
<comment type="caution">
    <text evidence="8">The sequence shown here is derived from an EMBL/GenBank/DDBJ whole genome shotgun (WGS) entry which is preliminary data.</text>
</comment>
<evidence type="ECO:0000313" key="9">
    <source>
        <dbReference type="Proteomes" id="UP000283383"/>
    </source>
</evidence>
<dbReference type="Pfam" id="PF00235">
    <property type="entry name" value="Profilin"/>
    <property type="match status" value="1"/>
</dbReference>
<dbReference type="PROSITE" id="PS00414">
    <property type="entry name" value="PROFILIN"/>
    <property type="match status" value="1"/>
</dbReference>
<keyword evidence="9" id="KW-1185">Reference proteome</keyword>
<evidence type="ECO:0000256" key="1">
    <source>
        <dbReference type="ARBA" id="ARBA00004245"/>
    </source>
</evidence>
<comment type="similarity">
    <text evidence="2 7">Belongs to the profilin family.</text>
</comment>
<sequence>MSWQEYVDTSLLGSGHVDKCAIYGLKDGGKWAASAGFEVSPEELKTITNALESNNYDKMYKDGFLVAGTRYVLIRGEDGSIIARQGRDGLVIAKTLQTILIAHHNSEMIAGNCSTTVQGLADYLTSNKY</sequence>
<dbReference type="SMART" id="SM00392">
    <property type="entry name" value="PROF"/>
    <property type="match status" value="1"/>
</dbReference>
<keyword evidence="5 6" id="KW-0206">Cytoskeleton</keyword>